<dbReference type="Proteomes" id="UP000076738">
    <property type="component" value="Unassembled WGS sequence"/>
</dbReference>
<feature type="region of interest" description="Disordered" evidence="1">
    <location>
        <begin position="132"/>
        <end position="167"/>
    </location>
</feature>
<accession>A0A167H2G6</accession>
<feature type="compositionally biased region" description="Basic and acidic residues" evidence="1">
    <location>
        <begin position="20"/>
        <end position="32"/>
    </location>
</feature>
<feature type="compositionally biased region" description="Low complexity" evidence="1">
    <location>
        <begin position="202"/>
        <end position="222"/>
    </location>
</feature>
<feature type="compositionally biased region" description="Basic residues" evidence="1">
    <location>
        <begin position="185"/>
        <end position="197"/>
    </location>
</feature>
<gene>
    <name evidence="2" type="ORF">CALVIDRAFT_365211</name>
</gene>
<evidence type="ECO:0000313" key="3">
    <source>
        <dbReference type="Proteomes" id="UP000076738"/>
    </source>
</evidence>
<dbReference type="AlphaFoldDB" id="A0A167H2G6"/>
<evidence type="ECO:0000256" key="1">
    <source>
        <dbReference type="SAM" id="MobiDB-lite"/>
    </source>
</evidence>
<feature type="region of interest" description="Disordered" evidence="1">
    <location>
        <begin position="185"/>
        <end position="226"/>
    </location>
</feature>
<name>A0A167H2G6_CALVF</name>
<organism evidence="2 3">
    <name type="scientific">Calocera viscosa (strain TUFC12733)</name>
    <dbReference type="NCBI Taxonomy" id="1330018"/>
    <lineage>
        <taxon>Eukaryota</taxon>
        <taxon>Fungi</taxon>
        <taxon>Dikarya</taxon>
        <taxon>Basidiomycota</taxon>
        <taxon>Agaricomycotina</taxon>
        <taxon>Dacrymycetes</taxon>
        <taxon>Dacrymycetales</taxon>
        <taxon>Dacrymycetaceae</taxon>
        <taxon>Calocera</taxon>
    </lineage>
</organism>
<evidence type="ECO:0000313" key="2">
    <source>
        <dbReference type="EMBL" id="KZO91160.1"/>
    </source>
</evidence>
<dbReference type="EMBL" id="KV417327">
    <property type="protein sequence ID" value="KZO91160.1"/>
    <property type="molecule type" value="Genomic_DNA"/>
</dbReference>
<reference evidence="2 3" key="1">
    <citation type="journal article" date="2016" name="Mol. Biol. Evol.">
        <title>Comparative Genomics of Early-Diverging Mushroom-Forming Fungi Provides Insights into the Origins of Lignocellulose Decay Capabilities.</title>
        <authorList>
            <person name="Nagy L.G."/>
            <person name="Riley R."/>
            <person name="Tritt A."/>
            <person name="Adam C."/>
            <person name="Daum C."/>
            <person name="Floudas D."/>
            <person name="Sun H."/>
            <person name="Yadav J.S."/>
            <person name="Pangilinan J."/>
            <person name="Larsson K.H."/>
            <person name="Matsuura K."/>
            <person name="Barry K."/>
            <person name="Labutti K."/>
            <person name="Kuo R."/>
            <person name="Ohm R.A."/>
            <person name="Bhattacharya S.S."/>
            <person name="Shirouzu T."/>
            <person name="Yoshinaga Y."/>
            <person name="Martin F.M."/>
            <person name="Grigoriev I.V."/>
            <person name="Hibbett D.S."/>
        </authorList>
    </citation>
    <scope>NUCLEOTIDE SEQUENCE [LARGE SCALE GENOMIC DNA]</scope>
    <source>
        <strain evidence="2 3">TUFC12733</strain>
    </source>
</reference>
<feature type="region of interest" description="Disordered" evidence="1">
    <location>
        <begin position="1"/>
        <end position="55"/>
    </location>
</feature>
<sequence>MRTRTTMMRMRTMARRRRRTGDDERDAQKSEDQADPPALSAPPPQPHASCPAILLRTAQRRNPFSPASSPTPSWTSMALLSSPRAAAAACRPTNWSAIARAPGTALWDRLPSKPTSLCPSACSCGSPAQIATSPDHLHPGPPSSPAHRKAGAANITAQAARRWTADAPTRLGRCSMSTWTRTIARRLGSRTASRKARRDAGSRPSSPSSNSSRAAPSSLNASTSAAPIPRPYRAWTYLEDAGMVES</sequence>
<proteinExistence type="predicted"/>
<keyword evidence="3" id="KW-1185">Reference proteome</keyword>
<feature type="compositionally biased region" description="Low complexity" evidence="1">
    <location>
        <begin position="1"/>
        <end position="11"/>
    </location>
</feature>
<protein>
    <submittedName>
        <fullName evidence="2">Uncharacterized protein</fullName>
    </submittedName>
</protein>